<organism evidence="1 2">
    <name type="scientific">Talaromyces pinophilus</name>
    <name type="common">Penicillium pinophilum</name>
    <dbReference type="NCBI Taxonomy" id="128442"/>
    <lineage>
        <taxon>Eukaryota</taxon>
        <taxon>Fungi</taxon>
        <taxon>Dikarya</taxon>
        <taxon>Ascomycota</taxon>
        <taxon>Pezizomycotina</taxon>
        <taxon>Eurotiomycetes</taxon>
        <taxon>Eurotiomycetidae</taxon>
        <taxon>Eurotiales</taxon>
        <taxon>Trichocomaceae</taxon>
        <taxon>Talaromyces</taxon>
        <taxon>Talaromyces sect. Talaromyces</taxon>
    </lineage>
</organism>
<keyword evidence="2" id="KW-1185">Reference proteome</keyword>
<proteinExistence type="predicted"/>
<dbReference type="PANTHER" id="PTHR42085">
    <property type="entry name" value="F-BOX DOMAIN-CONTAINING PROTEIN"/>
    <property type="match status" value="1"/>
</dbReference>
<dbReference type="InterPro" id="IPR038883">
    <property type="entry name" value="AN11006-like"/>
</dbReference>
<name>A0A0B8N5J9_TALPI</name>
<accession>A0A0B8N5J9</accession>
<dbReference type="EMBL" id="DF933839">
    <property type="protein sequence ID" value="GAM41964.1"/>
    <property type="molecule type" value="Genomic_DNA"/>
</dbReference>
<dbReference type="Proteomes" id="UP000053095">
    <property type="component" value="Unassembled WGS sequence"/>
</dbReference>
<evidence type="ECO:0000313" key="2">
    <source>
        <dbReference type="Proteomes" id="UP000053095"/>
    </source>
</evidence>
<dbReference type="PANTHER" id="PTHR42085:SF2">
    <property type="entry name" value="F-BOX DOMAIN-CONTAINING PROTEIN"/>
    <property type="match status" value="1"/>
</dbReference>
<gene>
    <name evidence="1" type="ORF">TCE0_043f15513</name>
</gene>
<sequence length="230" mass="26192">MTGKSTSLKTGNVEKNVQKPFRFMDLPPEIRAIIYRLAVVNQSKSCWVSDYYTLVPPAIAQVSKQIRTEVLPVFYGENSFRIEMDIDVLEYDEYGAPVKQDDDRKLEDFLQMCSCMANTGGLGHIKSLTLSYSEPVWEDMSNYLFGFDLVGTDKGKGKRGRVGDNGLDWTDQREVIKAVMTCVQQTVGKEYLRGLRTHVPASNIIRVLFALASHCHYANQDVEFRWDYGH</sequence>
<protein>
    <submittedName>
        <fullName evidence="1">Uncharacterized protein</fullName>
    </submittedName>
</protein>
<dbReference type="AlphaFoldDB" id="A0A0B8N5J9"/>
<reference evidence="2" key="1">
    <citation type="journal article" date="2015" name="Genome Announc.">
        <title>Draft genome sequence of Talaromyces cellulolyticus strain Y-94, a source of lignocellulosic biomass-degrading enzymes.</title>
        <authorList>
            <person name="Fujii T."/>
            <person name="Koike H."/>
            <person name="Sawayama S."/>
            <person name="Yano S."/>
            <person name="Inoue H."/>
        </authorList>
    </citation>
    <scope>NUCLEOTIDE SEQUENCE [LARGE SCALE GENOMIC DNA]</scope>
    <source>
        <strain evidence="2">Y-94</strain>
    </source>
</reference>
<evidence type="ECO:0000313" key="1">
    <source>
        <dbReference type="EMBL" id="GAM41964.1"/>
    </source>
</evidence>